<sequence>MVLPNTGESENGIIQFALFSLVILSLVCVTTFLKRTQN</sequence>
<evidence type="ECO:0000256" key="1">
    <source>
        <dbReference type="SAM" id="Phobius"/>
    </source>
</evidence>
<feature type="transmembrane region" description="Helical" evidence="1">
    <location>
        <begin position="12"/>
        <end position="33"/>
    </location>
</feature>
<evidence type="ECO:0000313" key="2">
    <source>
        <dbReference type="EMBL" id="MBS3695959.1"/>
    </source>
</evidence>
<protein>
    <submittedName>
        <fullName evidence="2">LPXTG cell wall anchor domain-containing protein</fullName>
    </submittedName>
</protein>
<dbReference type="Proteomes" id="UP000681586">
    <property type="component" value="Unassembled WGS sequence"/>
</dbReference>
<keyword evidence="3" id="KW-1185">Reference proteome</keyword>
<dbReference type="RefSeq" id="WP_078356097.1">
    <property type="nucleotide sequence ID" value="NZ_JAAQPD010000010.1"/>
</dbReference>
<dbReference type="GeneID" id="99574277"/>
<gene>
    <name evidence="2" type="ORF">JJQ58_00510</name>
</gene>
<proteinExistence type="predicted"/>
<dbReference type="EMBL" id="JAGXBM010000001">
    <property type="protein sequence ID" value="MBS3695959.1"/>
    <property type="molecule type" value="Genomic_DNA"/>
</dbReference>
<comment type="caution">
    <text evidence="2">The sequence shown here is derived from an EMBL/GenBank/DDBJ whole genome shotgun (WGS) entry which is preliminary data.</text>
</comment>
<name>A0ABS5MJC3_9STAP</name>
<dbReference type="NCBIfam" id="TIGR01167">
    <property type="entry name" value="LPXTG_anchor"/>
    <property type="match status" value="1"/>
</dbReference>
<reference evidence="2 3" key="1">
    <citation type="submission" date="2021-05" db="EMBL/GenBank/DDBJ databases">
        <title>Staphylococcus fleurettii isolated from lake water in First Nation community in Manitoba, Canada.</title>
        <authorList>
            <person name="Bashar S."/>
            <person name="Murdock A."/>
            <person name="Patidar R."/>
            <person name="Golding G."/>
            <person name="Farenhorst A."/>
            <person name="Kumar A."/>
        </authorList>
    </citation>
    <scope>NUCLEOTIDE SEQUENCE [LARGE SCALE GENOMIC DNA]</scope>
    <source>
        <strain evidence="2 3">SF002</strain>
    </source>
</reference>
<keyword evidence="1" id="KW-0472">Membrane</keyword>
<evidence type="ECO:0000313" key="3">
    <source>
        <dbReference type="Proteomes" id="UP000681586"/>
    </source>
</evidence>
<keyword evidence="1" id="KW-0812">Transmembrane</keyword>
<keyword evidence="1" id="KW-1133">Transmembrane helix</keyword>
<accession>A0ABS5MJC3</accession>
<organism evidence="2 3">
    <name type="scientific">Mammaliicoccus fleurettii</name>
    <dbReference type="NCBI Taxonomy" id="150056"/>
    <lineage>
        <taxon>Bacteria</taxon>
        <taxon>Bacillati</taxon>
        <taxon>Bacillota</taxon>
        <taxon>Bacilli</taxon>
        <taxon>Bacillales</taxon>
        <taxon>Staphylococcaceae</taxon>
        <taxon>Mammaliicoccus</taxon>
    </lineage>
</organism>